<name>A0A8S1RN96_9CILI</name>
<comment type="caution">
    <text evidence="1">The sequence shown here is derived from an EMBL/GenBank/DDBJ whole genome shotgun (WGS) entry which is preliminary data.</text>
</comment>
<proteinExistence type="predicted"/>
<evidence type="ECO:0000313" key="1">
    <source>
        <dbReference type="EMBL" id="CAD8129738.1"/>
    </source>
</evidence>
<accession>A0A8S1RN96</accession>
<protein>
    <submittedName>
        <fullName evidence="1">Uncharacterized protein</fullName>
    </submittedName>
</protein>
<organism evidence="1 2">
    <name type="scientific">Paramecium sonneborni</name>
    <dbReference type="NCBI Taxonomy" id="65129"/>
    <lineage>
        <taxon>Eukaryota</taxon>
        <taxon>Sar</taxon>
        <taxon>Alveolata</taxon>
        <taxon>Ciliophora</taxon>
        <taxon>Intramacronucleata</taxon>
        <taxon>Oligohymenophorea</taxon>
        <taxon>Peniculida</taxon>
        <taxon>Parameciidae</taxon>
        <taxon>Paramecium</taxon>
    </lineage>
</organism>
<reference evidence="1" key="1">
    <citation type="submission" date="2021-01" db="EMBL/GenBank/DDBJ databases">
        <authorList>
            <consortium name="Genoscope - CEA"/>
            <person name="William W."/>
        </authorList>
    </citation>
    <scope>NUCLEOTIDE SEQUENCE</scope>
</reference>
<dbReference type="Proteomes" id="UP000692954">
    <property type="component" value="Unassembled WGS sequence"/>
</dbReference>
<evidence type="ECO:0000313" key="2">
    <source>
        <dbReference type="Proteomes" id="UP000692954"/>
    </source>
</evidence>
<keyword evidence="2" id="KW-1185">Reference proteome</keyword>
<gene>
    <name evidence="1" type="ORF">PSON_ATCC_30995.1.T2410014</name>
</gene>
<dbReference type="AlphaFoldDB" id="A0A8S1RN96"/>
<sequence length="87" mass="10175">MKVYLLGLKLMIFVHVKLDMMNMKLKTLYLDYAIQDVKPASKLLMILQINIVQIVFLEKNLCDYTCGSYYNLNQQDVQLVQKAQIDT</sequence>
<dbReference type="EMBL" id="CAJJDN010000241">
    <property type="protein sequence ID" value="CAD8129738.1"/>
    <property type="molecule type" value="Genomic_DNA"/>
</dbReference>